<protein>
    <submittedName>
        <fullName evidence="7">Iron export ABC transporter permease subunit FetB</fullName>
    </submittedName>
</protein>
<evidence type="ECO:0000256" key="1">
    <source>
        <dbReference type="ARBA" id="ARBA00004141"/>
    </source>
</evidence>
<evidence type="ECO:0000256" key="5">
    <source>
        <dbReference type="ARBA" id="ARBA00023136"/>
    </source>
</evidence>
<evidence type="ECO:0000256" key="4">
    <source>
        <dbReference type="ARBA" id="ARBA00022989"/>
    </source>
</evidence>
<dbReference type="PANTHER" id="PTHR30028">
    <property type="entry name" value="UPF0014 INNER MEMBRANE PROTEIN YBBM-RELATED"/>
    <property type="match status" value="1"/>
</dbReference>
<evidence type="ECO:0000313" key="8">
    <source>
        <dbReference type="Proteomes" id="UP000664844"/>
    </source>
</evidence>
<comment type="similarity">
    <text evidence="2">Belongs to the UPF0014 family.</text>
</comment>
<dbReference type="Pfam" id="PF03649">
    <property type="entry name" value="UPF0014"/>
    <property type="match status" value="1"/>
</dbReference>
<keyword evidence="8" id="KW-1185">Reference proteome</keyword>
<name>A0ABS3FUG5_9CYAN</name>
<feature type="transmembrane region" description="Helical" evidence="6">
    <location>
        <begin position="187"/>
        <end position="208"/>
    </location>
</feature>
<dbReference type="RefSeq" id="WP_207089223.1">
    <property type="nucleotide sequence ID" value="NZ_JAFLQW010000454.1"/>
</dbReference>
<dbReference type="InterPro" id="IPR005226">
    <property type="entry name" value="UPF0014_fam"/>
</dbReference>
<sequence>MERIELDFIDLGLALGLMILAIALSAWQRLGLEGQLALATARTMIQLLMVGFFLEAVFTWRNPWAILAVLMVMLTIAAIVARNRISQKIPRLLPWVWGSIAVSSAITLVYVNLLVLRQPEAWTNPQYIIPLTGIVLGNAMNSGAIAGERFVSTLNSSPVEIETHLCLGATPEQAIATYRKDAIRAGLIPTINTMMVVGLVTLPGIITGQLISGVNPMNAAAYQILIMFMLAFASLVSALLITKGIAREFFNSAAQLQKF</sequence>
<comment type="caution">
    <text evidence="7">The sequence shown here is derived from an EMBL/GenBank/DDBJ whole genome shotgun (WGS) entry which is preliminary data.</text>
</comment>
<evidence type="ECO:0000313" key="7">
    <source>
        <dbReference type="EMBL" id="MBO0350750.1"/>
    </source>
</evidence>
<feature type="transmembrane region" description="Helical" evidence="6">
    <location>
        <begin position="6"/>
        <end position="27"/>
    </location>
</feature>
<dbReference type="PANTHER" id="PTHR30028:SF0">
    <property type="entry name" value="PROTEIN ALUMINUM SENSITIVE 3"/>
    <property type="match status" value="1"/>
</dbReference>
<keyword evidence="5 6" id="KW-0472">Membrane</keyword>
<reference evidence="7 8" key="1">
    <citation type="submission" date="2021-03" db="EMBL/GenBank/DDBJ databases">
        <title>Metabolic Capacity of the Antarctic Cyanobacterium Phormidium pseudopriestleyi that Sustains Oxygenic Photosynthesis in the Presence of Hydrogen Sulfide.</title>
        <authorList>
            <person name="Lumian J.E."/>
            <person name="Jungblut A.D."/>
            <person name="Dillon M.L."/>
            <person name="Hawes I."/>
            <person name="Doran P.T."/>
            <person name="Mackey T.J."/>
            <person name="Dick G.J."/>
            <person name="Grettenberger C.L."/>
            <person name="Sumner D.Y."/>
        </authorList>
    </citation>
    <scope>NUCLEOTIDE SEQUENCE [LARGE SCALE GENOMIC DNA]</scope>
    <source>
        <strain evidence="7 8">FRX01</strain>
    </source>
</reference>
<gene>
    <name evidence="7" type="primary">fetB</name>
    <name evidence="7" type="ORF">J0895_16955</name>
</gene>
<dbReference type="Proteomes" id="UP000664844">
    <property type="component" value="Unassembled WGS sequence"/>
</dbReference>
<keyword evidence="4 6" id="KW-1133">Transmembrane helix</keyword>
<evidence type="ECO:0000256" key="6">
    <source>
        <dbReference type="SAM" id="Phobius"/>
    </source>
</evidence>
<feature type="transmembrane region" description="Helical" evidence="6">
    <location>
        <begin position="127"/>
        <end position="147"/>
    </location>
</feature>
<dbReference type="EMBL" id="JAFLQW010000454">
    <property type="protein sequence ID" value="MBO0350750.1"/>
    <property type="molecule type" value="Genomic_DNA"/>
</dbReference>
<evidence type="ECO:0000256" key="3">
    <source>
        <dbReference type="ARBA" id="ARBA00022692"/>
    </source>
</evidence>
<keyword evidence="3 6" id="KW-0812">Transmembrane</keyword>
<organism evidence="7 8">
    <name type="scientific">Phormidium pseudopriestleyi FRX01</name>
    <dbReference type="NCBI Taxonomy" id="1759528"/>
    <lineage>
        <taxon>Bacteria</taxon>
        <taxon>Bacillati</taxon>
        <taxon>Cyanobacteriota</taxon>
        <taxon>Cyanophyceae</taxon>
        <taxon>Oscillatoriophycideae</taxon>
        <taxon>Oscillatoriales</taxon>
        <taxon>Oscillatoriaceae</taxon>
        <taxon>Phormidium</taxon>
    </lineage>
</organism>
<proteinExistence type="inferred from homology"/>
<evidence type="ECO:0000256" key="2">
    <source>
        <dbReference type="ARBA" id="ARBA00005268"/>
    </source>
</evidence>
<accession>A0ABS3FUG5</accession>
<feature type="transmembrane region" description="Helical" evidence="6">
    <location>
        <begin position="39"/>
        <end position="58"/>
    </location>
</feature>
<feature type="transmembrane region" description="Helical" evidence="6">
    <location>
        <begin position="93"/>
        <end position="115"/>
    </location>
</feature>
<comment type="subcellular location">
    <subcellularLocation>
        <location evidence="1">Membrane</location>
        <topology evidence="1">Multi-pass membrane protein</topology>
    </subcellularLocation>
</comment>
<feature type="transmembrane region" description="Helical" evidence="6">
    <location>
        <begin position="220"/>
        <end position="241"/>
    </location>
</feature>
<feature type="transmembrane region" description="Helical" evidence="6">
    <location>
        <begin position="64"/>
        <end position="81"/>
    </location>
</feature>